<proteinExistence type="predicted"/>
<keyword evidence="2" id="KW-0472">Membrane</keyword>
<dbReference type="EMBL" id="CP144747">
    <property type="protein sequence ID" value="WVZ64944.1"/>
    <property type="molecule type" value="Genomic_DNA"/>
</dbReference>
<dbReference type="PANTHER" id="PTHR46741">
    <property type="entry name" value="OS09G0413600 PROTEIN"/>
    <property type="match status" value="1"/>
</dbReference>
<accession>A0AAQ3T470</accession>
<feature type="region of interest" description="Disordered" evidence="1">
    <location>
        <begin position="529"/>
        <end position="743"/>
    </location>
</feature>
<feature type="compositionally biased region" description="Basic and acidic residues" evidence="1">
    <location>
        <begin position="757"/>
        <end position="768"/>
    </location>
</feature>
<feature type="compositionally biased region" description="Basic and acidic residues" evidence="1">
    <location>
        <begin position="680"/>
        <end position="711"/>
    </location>
</feature>
<feature type="compositionally biased region" description="Basic and acidic residues" evidence="1">
    <location>
        <begin position="417"/>
        <end position="426"/>
    </location>
</feature>
<evidence type="ECO:0000256" key="2">
    <source>
        <dbReference type="SAM" id="Phobius"/>
    </source>
</evidence>
<feature type="region of interest" description="Disordered" evidence="1">
    <location>
        <begin position="1"/>
        <end position="22"/>
    </location>
</feature>
<feature type="transmembrane region" description="Helical" evidence="2">
    <location>
        <begin position="44"/>
        <end position="61"/>
    </location>
</feature>
<keyword evidence="4" id="KW-1185">Reference proteome</keyword>
<dbReference type="Proteomes" id="UP001341281">
    <property type="component" value="Chromosome 03"/>
</dbReference>
<dbReference type="Pfam" id="PF07891">
    <property type="entry name" value="DUF1666"/>
    <property type="match status" value="1"/>
</dbReference>
<feature type="compositionally biased region" description="Acidic residues" evidence="1">
    <location>
        <begin position="576"/>
        <end position="610"/>
    </location>
</feature>
<keyword evidence="2" id="KW-1133">Transmembrane helix</keyword>
<feature type="compositionally biased region" description="Pro residues" evidence="1">
    <location>
        <begin position="358"/>
        <end position="367"/>
    </location>
</feature>
<evidence type="ECO:0000256" key="1">
    <source>
        <dbReference type="SAM" id="MobiDB-lite"/>
    </source>
</evidence>
<sequence length="1277" mass="143088">MAAGPAMDAAGGGGGPGPAGVSAATASGSYGLVRTVVGYSTTHLFFWLLTVALVAAIHIASSGSKPSRSDEKEREERKKAQRAAAAAAEEREREASARGDDRVLEMMRSFSFMQATEEDFMQGMAEYEYDGVDAGVAHEFAAPEPFAPWPATEPFAPASSLSFSFQHQIPEISRKTGVVLRELTPEEEEEDGHGREEEKEPQAAVESSAPLMSAGGQEHHQDEEAEETEFVVVEKAEEQRGEVTEEAAAETKVVATTHNYQFLTERDFRGFVREPEAMTVRVQESFVPPSSLPPPAQFSTERDRGFVREPEAMTVRVQESFVPPPPSPPPPAQFSTERDRGFVREPEAMTVRVQESFVPPPSSPPPAQFLKERDVREPEAMAVRTQQESFVPPSPPPRVQPEERRVVDVSPRSGRFLTERDFRPANEPDDVCLKPKPKPVSSPSVASKGSAAVGARMSFASEFSGFGDSDSESSASDDGYSVKELVVDSDSDWFLSEKDFPASARHSGNLKAYKAKVIKAIEALEAAAKLEQSHRDSATTVSPGSVGQGSPDIIPDGSPKFPDDMWSRSPSPDVEYKEDEEVTREAEAQYDDEDVEHISTAEEEGSDDEQSSIGGKKLALAPVYDAAAVPDNSTDHLEEETIVTLNDRSGEAVSDAQRSPEAVSSRELAAVSSDQIAVPDAKRSPEPSEKEFVGTADHLLEHSSDSRRETASESDQSYEIVFDDSRRPEPLVTGSVGVNDESHGLISDVWEEIVSRNDQPHAMARADEEGLDPAEEEYAGRNDRSNGLVSYEKKVSFSSENGQSYAVVSSEKSVPETPDQEFSATDHRNGVLPDAKNISDSFREDEEQASDHLENAARQAYISVTGKAKIYDEDGEDPEAKWKDLTDEEEDELESLWEHQDLIEQLKLELKKVRSIGLPTILEESETPKAPMEDLKPWRIDAKFLREDPMDELNKFYKSYRERMRKFDILCYQKMYAIDFLQLRGPQQSTSSLKSLSPTVTSILSHNFRPSRRRSPEDPSERFLKELRYDLETVYVGQMCLSWEFLRWQYEQARDLPESDPYHSHQYNQVAGEFQQFQVVVQRFVEDESFKGPRLPNYINNRCVLRSLLQVPVIKEDSLKDRMEDQRKGNYVITSEELEDIMEDAMHILWEFIKADKVEVTTTSVLKGFSSAHVELQDPSDHDLMEHIHATLQKKDKRLKDLLRTGNCIVKKFKKPKEDRSNQNLFFSQVDMKLVSRVLRMPRITSEQLQWCKAKLDKIILVDRKIHREASFLLFPC</sequence>
<feature type="compositionally biased region" description="Basic and acidic residues" evidence="1">
    <location>
        <begin position="232"/>
        <end position="243"/>
    </location>
</feature>
<feature type="compositionally biased region" description="Basic and acidic residues" evidence="1">
    <location>
        <begin position="300"/>
        <end position="311"/>
    </location>
</feature>
<feature type="compositionally biased region" description="Polar residues" evidence="1">
    <location>
        <begin position="796"/>
        <end position="812"/>
    </location>
</feature>
<dbReference type="AlphaFoldDB" id="A0AAQ3T470"/>
<keyword evidence="2" id="KW-0812">Transmembrane</keyword>
<organism evidence="3 4">
    <name type="scientific">Paspalum notatum var. saurae</name>
    <dbReference type="NCBI Taxonomy" id="547442"/>
    <lineage>
        <taxon>Eukaryota</taxon>
        <taxon>Viridiplantae</taxon>
        <taxon>Streptophyta</taxon>
        <taxon>Embryophyta</taxon>
        <taxon>Tracheophyta</taxon>
        <taxon>Spermatophyta</taxon>
        <taxon>Magnoliopsida</taxon>
        <taxon>Liliopsida</taxon>
        <taxon>Poales</taxon>
        <taxon>Poaceae</taxon>
        <taxon>PACMAD clade</taxon>
        <taxon>Panicoideae</taxon>
        <taxon>Andropogonodae</taxon>
        <taxon>Paspaleae</taxon>
        <taxon>Paspalinae</taxon>
        <taxon>Paspalum</taxon>
    </lineage>
</organism>
<protein>
    <submittedName>
        <fullName evidence="3">Uncharacterized protein</fullName>
    </submittedName>
</protein>
<dbReference type="InterPro" id="IPR012870">
    <property type="entry name" value="DUF1666"/>
</dbReference>
<feature type="compositionally biased region" description="Basic and acidic residues" evidence="1">
    <location>
        <begin position="88"/>
        <end position="98"/>
    </location>
</feature>
<reference evidence="3 4" key="1">
    <citation type="submission" date="2024-02" db="EMBL/GenBank/DDBJ databases">
        <title>High-quality chromosome-scale genome assembly of Pensacola bahiagrass (Paspalum notatum Flugge var. saurae).</title>
        <authorList>
            <person name="Vega J.M."/>
            <person name="Podio M."/>
            <person name="Orjuela J."/>
            <person name="Siena L.A."/>
            <person name="Pessino S.C."/>
            <person name="Combes M.C."/>
            <person name="Mariac C."/>
            <person name="Albertini E."/>
            <person name="Pupilli F."/>
            <person name="Ortiz J.P.A."/>
            <person name="Leblanc O."/>
        </authorList>
    </citation>
    <scope>NUCLEOTIDE SEQUENCE [LARGE SCALE GENOMIC DNA]</scope>
    <source>
        <strain evidence="3">R1</strain>
        <tissue evidence="3">Leaf</tissue>
    </source>
</reference>
<name>A0AAQ3T470_PASNO</name>
<feature type="compositionally biased region" description="Basic and acidic residues" evidence="1">
    <location>
        <begin position="67"/>
        <end position="78"/>
    </location>
</feature>
<feature type="compositionally biased region" description="Basic and acidic residues" evidence="1">
    <location>
        <begin position="192"/>
        <end position="201"/>
    </location>
</feature>
<evidence type="ECO:0000313" key="4">
    <source>
        <dbReference type="Proteomes" id="UP001341281"/>
    </source>
</evidence>
<feature type="compositionally biased region" description="Basic and acidic residues" evidence="1">
    <location>
        <begin position="370"/>
        <end position="379"/>
    </location>
</feature>
<feature type="compositionally biased region" description="Pro residues" evidence="1">
    <location>
        <begin position="322"/>
        <end position="332"/>
    </location>
</feature>
<feature type="region of interest" description="Disordered" evidence="1">
    <location>
        <begin position="62"/>
        <end position="98"/>
    </location>
</feature>
<feature type="region of interest" description="Disordered" evidence="1">
    <location>
        <begin position="284"/>
        <end position="338"/>
    </location>
</feature>
<feature type="region of interest" description="Disordered" evidence="1">
    <location>
        <begin position="757"/>
        <end position="836"/>
    </location>
</feature>
<feature type="region of interest" description="Disordered" evidence="1">
    <location>
        <begin position="355"/>
        <end position="451"/>
    </location>
</feature>
<feature type="region of interest" description="Disordered" evidence="1">
    <location>
        <begin position="180"/>
        <end position="250"/>
    </location>
</feature>
<evidence type="ECO:0000313" key="3">
    <source>
        <dbReference type="EMBL" id="WVZ64944.1"/>
    </source>
</evidence>
<gene>
    <name evidence="3" type="ORF">U9M48_014386</name>
</gene>
<dbReference type="PANTHER" id="PTHR46741:SF2">
    <property type="entry name" value="RIBOSOMAL PROTEIN L34AE"/>
    <property type="match status" value="1"/>
</dbReference>
<feature type="compositionally biased region" description="Low complexity" evidence="1">
    <location>
        <begin position="439"/>
        <end position="451"/>
    </location>
</feature>